<dbReference type="Proteomes" id="UP000277890">
    <property type="component" value="Unassembled WGS sequence"/>
</dbReference>
<accession>A0A3R9LYM5</accession>
<sequence>MTKKELENPTLFRVYSQFLLVKIRNTDIYPSNFTLLPSGK</sequence>
<dbReference type="EMBL" id="RJPQ01000002">
    <property type="protein sequence ID" value="RSJ87091.1"/>
    <property type="molecule type" value="Genomic_DNA"/>
</dbReference>
<dbReference type="AlphaFoldDB" id="A0A3R9LYM5"/>
<evidence type="ECO:0000313" key="1">
    <source>
        <dbReference type="EMBL" id="RSJ87091.1"/>
    </source>
</evidence>
<name>A0A3R9LYM5_STRCR</name>
<evidence type="ECO:0000313" key="2">
    <source>
        <dbReference type="Proteomes" id="UP000277890"/>
    </source>
</evidence>
<organism evidence="1 2">
    <name type="scientific">Streptococcus cristatus</name>
    <dbReference type="NCBI Taxonomy" id="45634"/>
    <lineage>
        <taxon>Bacteria</taxon>
        <taxon>Bacillati</taxon>
        <taxon>Bacillota</taxon>
        <taxon>Bacilli</taxon>
        <taxon>Lactobacillales</taxon>
        <taxon>Streptococcaceae</taxon>
        <taxon>Streptococcus</taxon>
    </lineage>
</organism>
<reference evidence="1 2" key="1">
    <citation type="submission" date="2018-11" db="EMBL/GenBank/DDBJ databases">
        <title>Species Designations Belie Phenotypic and Genotypic Heterogeneity in Oral Streptococci.</title>
        <authorList>
            <person name="Velsko I."/>
        </authorList>
    </citation>
    <scope>NUCLEOTIDE SEQUENCE [LARGE SCALE GENOMIC DNA]</scope>
    <source>
        <strain evidence="1 2">A54</strain>
    </source>
</reference>
<proteinExistence type="predicted"/>
<protein>
    <submittedName>
        <fullName evidence="1">Uncharacterized protein</fullName>
    </submittedName>
</protein>
<comment type="caution">
    <text evidence="1">The sequence shown here is derived from an EMBL/GenBank/DDBJ whole genome shotgun (WGS) entry which is preliminary data.</text>
</comment>
<gene>
    <name evidence="1" type="ORF">D8794_02425</name>
</gene>